<dbReference type="AlphaFoldDB" id="A0AAV5TBW4"/>
<dbReference type="EMBL" id="BTSX01000004">
    <property type="protein sequence ID" value="GMS93056.1"/>
    <property type="molecule type" value="Genomic_DNA"/>
</dbReference>
<organism evidence="1 2">
    <name type="scientific">Pristionchus entomophagus</name>
    <dbReference type="NCBI Taxonomy" id="358040"/>
    <lineage>
        <taxon>Eukaryota</taxon>
        <taxon>Metazoa</taxon>
        <taxon>Ecdysozoa</taxon>
        <taxon>Nematoda</taxon>
        <taxon>Chromadorea</taxon>
        <taxon>Rhabditida</taxon>
        <taxon>Rhabditina</taxon>
        <taxon>Diplogasteromorpha</taxon>
        <taxon>Diplogasteroidea</taxon>
        <taxon>Neodiplogasteridae</taxon>
        <taxon>Pristionchus</taxon>
    </lineage>
</organism>
<dbReference type="Proteomes" id="UP001432027">
    <property type="component" value="Unassembled WGS sequence"/>
</dbReference>
<comment type="caution">
    <text evidence="1">The sequence shown here is derived from an EMBL/GenBank/DDBJ whole genome shotgun (WGS) entry which is preliminary data.</text>
</comment>
<sequence length="225" mass="24272">MAGMASAARASSCPATISFSSTATVSSFSSFFSTSSFAFTDLRGLPRPLKGAFSSFLSSTFSSGTNPIEYSAVNKGSKTTAPLDRRSHLHFLLHLLLCRILYFINRRCGKFAITDGASLGRRRHLHLLISILLLLLHFLQRRLAGTAGASEAPYGQVSFNLRQLSPEATIQGTPSSSSSWVLVPDPPTPSCWCSERGKPYIFFSASPLLPSASYSDSSAHHRTSS</sequence>
<evidence type="ECO:0000313" key="2">
    <source>
        <dbReference type="Proteomes" id="UP001432027"/>
    </source>
</evidence>
<protein>
    <submittedName>
        <fullName evidence="1">Uncharacterized protein</fullName>
    </submittedName>
</protein>
<proteinExistence type="predicted"/>
<keyword evidence="2" id="KW-1185">Reference proteome</keyword>
<evidence type="ECO:0000313" key="1">
    <source>
        <dbReference type="EMBL" id="GMS93056.1"/>
    </source>
</evidence>
<reference evidence="1" key="1">
    <citation type="submission" date="2023-10" db="EMBL/GenBank/DDBJ databases">
        <title>Genome assembly of Pristionchus species.</title>
        <authorList>
            <person name="Yoshida K."/>
            <person name="Sommer R.J."/>
        </authorList>
    </citation>
    <scope>NUCLEOTIDE SEQUENCE</scope>
    <source>
        <strain evidence="1">RS0144</strain>
    </source>
</reference>
<accession>A0AAV5TBW4</accession>
<name>A0AAV5TBW4_9BILA</name>
<gene>
    <name evidence="1" type="ORF">PENTCL1PPCAC_15231</name>
</gene>